<protein>
    <submittedName>
        <fullName evidence="1">Uncharacterized protein</fullName>
    </submittedName>
</protein>
<evidence type="ECO:0000313" key="1">
    <source>
        <dbReference type="EMBL" id="KMO09708.1"/>
    </source>
</evidence>
<keyword evidence="2" id="KW-1185">Reference proteome</keyword>
<comment type="caution">
    <text evidence="1">The sequence shown here is derived from an EMBL/GenBank/DDBJ whole genome shotgun (WGS) entry which is preliminary data.</text>
</comment>
<gene>
    <name evidence="1" type="ORF">QR79_31990</name>
</gene>
<reference evidence="1 2" key="1">
    <citation type="submission" date="2014-11" db="EMBL/GenBank/DDBJ databases">
        <title>Comparative genomics of Methylobacterium species.</title>
        <authorList>
            <person name="Chaudhry V."/>
            <person name="Patil P.B."/>
        </authorList>
    </citation>
    <scope>NUCLEOTIDE SEQUENCE [LARGE SCALE GENOMIC DNA]</scope>
    <source>
        <strain evidence="1 2">SE3.6</strain>
    </source>
</reference>
<accession>A0ABR5GMG9</accession>
<dbReference type="EMBL" id="JTHG01000555">
    <property type="protein sequence ID" value="KMO09708.1"/>
    <property type="molecule type" value="Genomic_DNA"/>
</dbReference>
<dbReference type="Proteomes" id="UP000036471">
    <property type="component" value="Unassembled WGS sequence"/>
</dbReference>
<organism evidence="1 2">
    <name type="scientific">Methylobacterium indicum</name>
    <dbReference type="NCBI Taxonomy" id="1775910"/>
    <lineage>
        <taxon>Bacteria</taxon>
        <taxon>Pseudomonadati</taxon>
        <taxon>Pseudomonadota</taxon>
        <taxon>Alphaproteobacteria</taxon>
        <taxon>Hyphomicrobiales</taxon>
        <taxon>Methylobacteriaceae</taxon>
        <taxon>Methylobacterium</taxon>
    </lineage>
</organism>
<name>A0ABR5GMG9_9HYPH</name>
<feature type="non-terminal residue" evidence="1">
    <location>
        <position position="1"/>
    </location>
</feature>
<sequence>RGLSGRLRLAPGGPLVPAPDYLVLSERELTPDPASLDWLADEMAAAGQVAAGAVRTEAAGLYRPDLLTAA</sequence>
<evidence type="ECO:0000313" key="2">
    <source>
        <dbReference type="Proteomes" id="UP000036471"/>
    </source>
</evidence>
<proteinExistence type="predicted"/>